<dbReference type="InterPro" id="IPR007657">
    <property type="entry name" value="Glycosyltransferase_61"/>
</dbReference>
<dbReference type="AlphaFoldDB" id="A0AAX6IJY7"/>
<dbReference type="InterPro" id="IPR049625">
    <property type="entry name" value="Glyco_transf_61_cat"/>
</dbReference>
<name>A0AAX6IJY7_IRIPA</name>
<sequence length="468" mass="51331">MAKGSRRLVCGFLLLPLLYAALLRCNVSPPLRLWKLQLLPRNWPQSLSVTISNDTVPERTDQFTRFILRRLVRGSARRQLSRDGVACISDTESDICVTTGPVRISTGASPTAVYLTGNQRLPLETSDASVRVRPYARKTDRVAMSRTSPVAILPGPPDPPPCDVDHSVPAVVFSTGGFAGNFFHDINDVLIPLFLTTADLHSRVQLVVTDYEGYWVRKYRRVLSRLSGHDIVVASSSSSAAEARVHCFPAAVVGLKYHGNLLCNSTSPPGGISTADFRNFIRSSLSLDAAPAAARELPVLVLLSRKKSRMLLNEEEVVGLAGSVGFRVVVATAEAMRDVQEFAEAVNGCDVLMGVHGAGMTNMVFLRAGAVLLQVVPWGLDWAAAAYYGRPARRMGLQYVEYHIGVEESSLYEQYPKDDPVLVDPWGVNLKGYNVSKPVYTDGQNVRLDLTRFREALLNARKLIPTKL</sequence>
<evidence type="ECO:0000256" key="3">
    <source>
        <dbReference type="ARBA" id="ARBA00022676"/>
    </source>
</evidence>
<dbReference type="GO" id="GO:0016763">
    <property type="term" value="F:pentosyltransferase activity"/>
    <property type="evidence" value="ECO:0007669"/>
    <property type="project" value="UniProtKB-ARBA"/>
</dbReference>
<protein>
    <recommendedName>
        <fullName evidence="7">Glycosyltransferase 61 catalytic domain-containing protein</fullName>
    </recommendedName>
</protein>
<accession>A0AAX6IJY7</accession>
<gene>
    <name evidence="8" type="ORF">M6B38_113180</name>
</gene>
<keyword evidence="4" id="KW-0808">Transferase</keyword>
<feature type="signal peptide" evidence="6">
    <location>
        <begin position="1"/>
        <end position="20"/>
    </location>
</feature>
<keyword evidence="5" id="KW-0325">Glycoprotein</keyword>
<reference evidence="8" key="1">
    <citation type="journal article" date="2023" name="GigaByte">
        <title>Genome assembly of the bearded iris, Iris pallida Lam.</title>
        <authorList>
            <person name="Bruccoleri R.E."/>
            <person name="Oakeley E.J."/>
            <person name="Faust A.M.E."/>
            <person name="Altorfer M."/>
            <person name="Dessus-Babus S."/>
            <person name="Burckhardt D."/>
            <person name="Oertli M."/>
            <person name="Naumann U."/>
            <person name="Petersen F."/>
            <person name="Wong J."/>
        </authorList>
    </citation>
    <scope>NUCLEOTIDE SEQUENCE</scope>
    <source>
        <strain evidence="8">GSM-AAB239-AS_SAM_17_03QT</strain>
    </source>
</reference>
<dbReference type="Pfam" id="PF04577">
    <property type="entry name" value="Glyco_transf_61"/>
    <property type="match status" value="1"/>
</dbReference>
<reference evidence="8" key="2">
    <citation type="submission" date="2023-04" db="EMBL/GenBank/DDBJ databases">
        <authorList>
            <person name="Bruccoleri R.E."/>
            <person name="Oakeley E.J."/>
            <person name="Faust A.-M."/>
            <person name="Dessus-Babus S."/>
            <person name="Altorfer M."/>
            <person name="Burckhardt D."/>
            <person name="Oertli M."/>
            <person name="Naumann U."/>
            <person name="Petersen F."/>
            <person name="Wong J."/>
        </authorList>
    </citation>
    <scope>NUCLEOTIDE SEQUENCE</scope>
    <source>
        <strain evidence="8">GSM-AAB239-AS_SAM_17_03QT</strain>
        <tissue evidence="8">Leaf</tissue>
    </source>
</reference>
<dbReference type="PANTHER" id="PTHR20961">
    <property type="entry name" value="GLYCOSYLTRANSFERASE"/>
    <property type="match status" value="1"/>
</dbReference>
<evidence type="ECO:0000256" key="4">
    <source>
        <dbReference type="ARBA" id="ARBA00022679"/>
    </source>
</evidence>
<keyword evidence="6" id="KW-0732">Signal</keyword>
<evidence type="ECO:0000256" key="5">
    <source>
        <dbReference type="ARBA" id="ARBA00023180"/>
    </source>
</evidence>
<evidence type="ECO:0000256" key="1">
    <source>
        <dbReference type="ARBA" id="ARBA00004323"/>
    </source>
</evidence>
<evidence type="ECO:0000313" key="8">
    <source>
        <dbReference type="EMBL" id="KAJ6853586.1"/>
    </source>
</evidence>
<proteinExistence type="predicted"/>
<feature type="chain" id="PRO_5043433224" description="Glycosyltransferase 61 catalytic domain-containing protein" evidence="6">
    <location>
        <begin position="21"/>
        <end position="468"/>
    </location>
</feature>
<dbReference type="EMBL" id="JANAVB010000400">
    <property type="protein sequence ID" value="KAJ6853586.1"/>
    <property type="molecule type" value="Genomic_DNA"/>
</dbReference>
<dbReference type="PANTHER" id="PTHR20961:SF108">
    <property type="entry name" value="GLYCOSYLTRANSFERASE"/>
    <property type="match status" value="1"/>
</dbReference>
<keyword evidence="9" id="KW-1185">Reference proteome</keyword>
<comment type="subcellular location">
    <subcellularLocation>
        <location evidence="1">Golgi apparatus membrane</location>
        <topology evidence="1">Single-pass type II membrane protein</topology>
    </subcellularLocation>
</comment>
<evidence type="ECO:0000259" key="7">
    <source>
        <dbReference type="Pfam" id="PF04577"/>
    </source>
</evidence>
<evidence type="ECO:0000313" key="9">
    <source>
        <dbReference type="Proteomes" id="UP001140949"/>
    </source>
</evidence>
<comment type="pathway">
    <text evidence="2">Glycan metabolism.</text>
</comment>
<evidence type="ECO:0000256" key="2">
    <source>
        <dbReference type="ARBA" id="ARBA00004881"/>
    </source>
</evidence>
<comment type="caution">
    <text evidence="8">The sequence shown here is derived from an EMBL/GenBank/DDBJ whole genome shotgun (WGS) entry which is preliminary data.</text>
</comment>
<dbReference type="GO" id="GO:0000139">
    <property type="term" value="C:Golgi membrane"/>
    <property type="evidence" value="ECO:0007669"/>
    <property type="project" value="UniProtKB-SubCell"/>
</dbReference>
<evidence type="ECO:0000256" key="6">
    <source>
        <dbReference type="SAM" id="SignalP"/>
    </source>
</evidence>
<dbReference type="Proteomes" id="UP001140949">
    <property type="component" value="Unassembled WGS sequence"/>
</dbReference>
<feature type="domain" description="Glycosyltransferase 61 catalytic" evidence="7">
    <location>
        <begin position="182"/>
        <end position="372"/>
    </location>
</feature>
<keyword evidence="3" id="KW-0328">Glycosyltransferase</keyword>
<organism evidence="8 9">
    <name type="scientific">Iris pallida</name>
    <name type="common">Sweet iris</name>
    <dbReference type="NCBI Taxonomy" id="29817"/>
    <lineage>
        <taxon>Eukaryota</taxon>
        <taxon>Viridiplantae</taxon>
        <taxon>Streptophyta</taxon>
        <taxon>Embryophyta</taxon>
        <taxon>Tracheophyta</taxon>
        <taxon>Spermatophyta</taxon>
        <taxon>Magnoliopsida</taxon>
        <taxon>Liliopsida</taxon>
        <taxon>Asparagales</taxon>
        <taxon>Iridaceae</taxon>
        <taxon>Iridoideae</taxon>
        <taxon>Irideae</taxon>
        <taxon>Iris</taxon>
    </lineage>
</organism>